<evidence type="ECO:0000256" key="1">
    <source>
        <dbReference type="ARBA" id="ARBA00022857"/>
    </source>
</evidence>
<keyword evidence="5" id="KW-1185">Reference proteome</keyword>
<dbReference type="GO" id="GO:0009062">
    <property type="term" value="P:fatty acid catabolic process"/>
    <property type="evidence" value="ECO:0007669"/>
    <property type="project" value="InterPro"/>
</dbReference>
<dbReference type="RefSeq" id="WP_136961299.1">
    <property type="nucleotide sequence ID" value="NZ_CP039690.1"/>
</dbReference>
<evidence type="ECO:0000256" key="3">
    <source>
        <dbReference type="SAM" id="MobiDB-lite"/>
    </source>
</evidence>
<dbReference type="SUPFAM" id="SSF51735">
    <property type="entry name" value="NAD(P)-binding Rossmann-fold domains"/>
    <property type="match status" value="1"/>
</dbReference>
<dbReference type="KEGG" id="pstg:E8M01_17530"/>
<dbReference type="PANTHER" id="PTHR43296:SF2">
    <property type="entry name" value="PEROXISOMAL 2,4-DIENOYL-COA REDUCTASE [(3E)-ENOYL-COA-PRODUCING]"/>
    <property type="match status" value="1"/>
</dbReference>
<dbReference type="Proteomes" id="UP000298781">
    <property type="component" value="Chromosome"/>
</dbReference>
<dbReference type="EMBL" id="CP039690">
    <property type="protein sequence ID" value="QCI65853.1"/>
    <property type="molecule type" value="Genomic_DNA"/>
</dbReference>
<dbReference type="Gene3D" id="3.40.50.720">
    <property type="entry name" value="NAD(P)-binding Rossmann-like Domain"/>
    <property type="match status" value="1"/>
</dbReference>
<proteinExistence type="predicted"/>
<name>A0A4D7B4B5_9HYPH</name>
<dbReference type="OrthoDB" id="286404at2"/>
<dbReference type="PRINTS" id="PR00081">
    <property type="entry name" value="GDHRDH"/>
</dbReference>
<gene>
    <name evidence="4" type="ORF">E8M01_17530</name>
</gene>
<dbReference type="InterPro" id="IPR002347">
    <property type="entry name" value="SDR_fam"/>
</dbReference>
<accession>A0A4D7B4B5</accession>
<dbReference type="CDD" id="cd05369">
    <property type="entry name" value="TER_DECR_SDR_a"/>
    <property type="match status" value="1"/>
</dbReference>
<dbReference type="InterPro" id="IPR036291">
    <property type="entry name" value="NAD(P)-bd_dom_sf"/>
</dbReference>
<keyword evidence="1" id="KW-0521">NADP</keyword>
<dbReference type="GO" id="GO:0008670">
    <property type="term" value="F:2,4-dienoyl-CoA reductase (NADPH) activity"/>
    <property type="evidence" value="ECO:0007669"/>
    <property type="project" value="InterPro"/>
</dbReference>
<protein>
    <submittedName>
        <fullName evidence="4">SDR family oxidoreductase</fullName>
    </submittedName>
</protein>
<sequence>MFRQDLFAGQRVLITGGGTGLGRAMAGRLLALGAEIHICGRRTAVLEETATALMAEHGGKVAWHAVDIRDPDAVDAMVERIWTEAGPLTALINNAAGNFISRTEDLSHRGFNAIADIVFRGTFYVTQAVGKRWIAGGTGGAVLSIVVTWIWTGSPFVVPSAMSKAGIDAMTKSLAVEWGRYGIRLNAIAPGVIPTEGAMKRLRPAEAGEEDVARRNPLGRVGTEADLGDLAAFLLAPGSGWINGQTIALDGGDWLANRAYFTDYLAWGDAEWQAARARITAQNTTDKAGRDAPASSSEPRS</sequence>
<dbReference type="Pfam" id="PF13561">
    <property type="entry name" value="adh_short_C2"/>
    <property type="match status" value="1"/>
</dbReference>
<dbReference type="AlphaFoldDB" id="A0A4D7B4B5"/>
<dbReference type="InterPro" id="IPR045017">
    <property type="entry name" value="DECR2-like"/>
</dbReference>
<evidence type="ECO:0000313" key="4">
    <source>
        <dbReference type="EMBL" id="QCI65853.1"/>
    </source>
</evidence>
<feature type="region of interest" description="Disordered" evidence="3">
    <location>
        <begin position="281"/>
        <end position="301"/>
    </location>
</feature>
<keyword evidence="2" id="KW-0560">Oxidoreductase</keyword>
<dbReference type="PANTHER" id="PTHR43296">
    <property type="entry name" value="PEROXISOMAL 2,4-DIENOYL-COA REDUCTASE"/>
    <property type="match status" value="1"/>
</dbReference>
<organism evidence="4 5">
    <name type="scientific">Phreatobacter stygius</name>
    <dbReference type="NCBI Taxonomy" id="1940610"/>
    <lineage>
        <taxon>Bacteria</taxon>
        <taxon>Pseudomonadati</taxon>
        <taxon>Pseudomonadota</taxon>
        <taxon>Alphaproteobacteria</taxon>
        <taxon>Hyphomicrobiales</taxon>
        <taxon>Phreatobacteraceae</taxon>
        <taxon>Phreatobacter</taxon>
    </lineage>
</organism>
<evidence type="ECO:0000313" key="5">
    <source>
        <dbReference type="Proteomes" id="UP000298781"/>
    </source>
</evidence>
<reference evidence="4 5" key="1">
    <citation type="submission" date="2019-04" db="EMBL/GenBank/DDBJ databases">
        <title>Phreatobacter aquaticus sp. nov.</title>
        <authorList>
            <person name="Choi A."/>
        </authorList>
    </citation>
    <scope>NUCLEOTIDE SEQUENCE [LARGE SCALE GENOMIC DNA]</scope>
    <source>
        <strain evidence="4 5">KCTC 52518</strain>
    </source>
</reference>
<evidence type="ECO:0000256" key="2">
    <source>
        <dbReference type="ARBA" id="ARBA00023002"/>
    </source>
</evidence>